<comment type="caution">
    <text evidence="1">The sequence shown here is derived from an EMBL/GenBank/DDBJ whole genome shotgun (WGS) entry which is preliminary data.</text>
</comment>
<dbReference type="Gene3D" id="3.40.50.2020">
    <property type="match status" value="1"/>
</dbReference>
<dbReference type="GO" id="GO:0016757">
    <property type="term" value="F:glycosyltransferase activity"/>
    <property type="evidence" value="ECO:0007669"/>
    <property type="project" value="UniProtKB-KW"/>
</dbReference>
<keyword evidence="2" id="KW-1185">Reference proteome</keyword>
<reference evidence="1 2" key="1">
    <citation type="submission" date="2019-06" db="EMBL/GenBank/DDBJ databases">
        <title>Sequencing the genomes of 1000 actinobacteria strains.</title>
        <authorList>
            <person name="Klenk H.-P."/>
        </authorList>
    </citation>
    <scope>NUCLEOTIDE SEQUENCE [LARGE SCALE GENOMIC DNA]</scope>
    <source>
        <strain evidence="1 2">DSM 45043</strain>
    </source>
</reference>
<evidence type="ECO:0000313" key="2">
    <source>
        <dbReference type="Proteomes" id="UP000316706"/>
    </source>
</evidence>
<dbReference type="InterPro" id="IPR029057">
    <property type="entry name" value="PRTase-like"/>
</dbReference>
<keyword evidence="1" id="KW-0328">Glycosyltransferase</keyword>
<protein>
    <submittedName>
        <fullName evidence="1">Putative amidophosphoribosyltransferase</fullName>
    </submittedName>
</protein>
<dbReference type="AlphaFoldDB" id="A0A543I7N7"/>
<accession>A0A543I7N7</accession>
<gene>
    <name evidence="1" type="ORF">FHX41_0147</name>
</gene>
<proteinExistence type="predicted"/>
<keyword evidence="1" id="KW-0808">Transferase</keyword>
<organism evidence="1 2">
    <name type="scientific">Actinomadura hallensis</name>
    <dbReference type="NCBI Taxonomy" id="337895"/>
    <lineage>
        <taxon>Bacteria</taxon>
        <taxon>Bacillati</taxon>
        <taxon>Actinomycetota</taxon>
        <taxon>Actinomycetes</taxon>
        <taxon>Streptosporangiales</taxon>
        <taxon>Thermomonosporaceae</taxon>
        <taxon>Actinomadura</taxon>
    </lineage>
</organism>
<dbReference type="SUPFAM" id="SSF53271">
    <property type="entry name" value="PRTase-like"/>
    <property type="match status" value="1"/>
</dbReference>
<dbReference type="Proteomes" id="UP000316706">
    <property type="component" value="Unassembled WGS sequence"/>
</dbReference>
<dbReference type="EMBL" id="VFPO01000001">
    <property type="protein sequence ID" value="TQM66569.1"/>
    <property type="molecule type" value="Genomic_DNA"/>
</dbReference>
<sequence>MRMMDSGLEKRLTAALVAFAGGFLRNPVRRQHVTCAVCTTPVEERYSLCFPCKQHRLHSGTADRVAPVTYAIAAQQSGYIMRGYKARPRVDAHYRLVGMLTVLALSKHAGCAETMADSPITHWASIPSLPARPGEHPFHRIVSGSAPGTEIKLNAAARPSDARAINAEHFTVDVALPPRSHVLLLDDTWARGGHAQSAALSLRQAGAGEISTLVAARWIKREFADNAKFLDGLPDFDPDICPWTGGTCPS</sequence>
<name>A0A543I7N7_9ACTN</name>
<evidence type="ECO:0000313" key="1">
    <source>
        <dbReference type="EMBL" id="TQM66569.1"/>
    </source>
</evidence>